<keyword evidence="4" id="KW-1133">Transmembrane helix</keyword>
<feature type="compositionally biased region" description="Low complexity" evidence="6">
    <location>
        <begin position="37"/>
        <end position="47"/>
    </location>
</feature>
<dbReference type="Proteomes" id="UP000001197">
    <property type="component" value="Chromosome 3"/>
</dbReference>
<feature type="region of interest" description="Disordered" evidence="6">
    <location>
        <begin position="140"/>
        <end position="196"/>
    </location>
</feature>
<dbReference type="SUPFAM" id="SSF53474">
    <property type="entry name" value="alpha/beta-Hydrolases"/>
    <property type="match status" value="1"/>
</dbReference>
<evidence type="ECO:0000256" key="5">
    <source>
        <dbReference type="ARBA" id="ARBA00023136"/>
    </source>
</evidence>
<evidence type="ECO:0000256" key="4">
    <source>
        <dbReference type="ARBA" id="ARBA00022989"/>
    </source>
</evidence>
<keyword evidence="9" id="KW-1185">Reference proteome</keyword>
<accession>B2B069</accession>
<dbReference type="ESTHER" id="podan-b2b069">
    <property type="family name" value="Duf_726"/>
</dbReference>
<proteinExistence type="inferred from homology"/>
<organism evidence="7">
    <name type="scientific">Podospora anserina (strain S / ATCC MYA-4624 / DSM 980 / FGSC 10383)</name>
    <name type="common">Pleurage anserina</name>
    <dbReference type="NCBI Taxonomy" id="515849"/>
    <lineage>
        <taxon>Eukaryota</taxon>
        <taxon>Fungi</taxon>
        <taxon>Dikarya</taxon>
        <taxon>Ascomycota</taxon>
        <taxon>Pezizomycotina</taxon>
        <taxon>Sordariomycetes</taxon>
        <taxon>Sordariomycetidae</taxon>
        <taxon>Sordariales</taxon>
        <taxon>Podosporaceae</taxon>
        <taxon>Podospora</taxon>
        <taxon>Podospora anserina</taxon>
    </lineage>
</organism>
<gene>
    <name evidence="7" type="ORF">PODANS_3_6500</name>
</gene>
<dbReference type="KEGG" id="pan:PODANSg6489"/>
<comment type="subcellular location">
    <subcellularLocation>
        <location evidence="1">Membrane</location>
        <topology evidence="1">Multi-pass membrane protein</topology>
    </subcellularLocation>
</comment>
<comment type="similarity">
    <text evidence="2">Belongs to the TMCO4 family.</text>
</comment>
<evidence type="ECO:0000313" key="8">
    <source>
        <dbReference type="EMBL" id="CDP27173.1"/>
    </source>
</evidence>
<feature type="compositionally biased region" description="Basic residues" evidence="6">
    <location>
        <begin position="161"/>
        <end position="171"/>
    </location>
</feature>
<dbReference type="GeneID" id="6193651"/>
<name>B2B069_PODAN</name>
<evidence type="ECO:0000313" key="7">
    <source>
        <dbReference type="EMBL" id="CAP70586.1"/>
    </source>
</evidence>
<feature type="region of interest" description="Disordered" evidence="6">
    <location>
        <begin position="229"/>
        <end position="248"/>
    </location>
</feature>
<reference evidence="8" key="4">
    <citation type="submission" date="2015-04" db="EMBL/GenBank/DDBJ databases">
        <title>Maintaining two mating types: Structure of the mating type locus and its role in heterokaryosis in Podospora anserina.</title>
        <authorList>
            <person name="Grognet P."/>
            <person name="Bidard F."/>
            <person name="Kuchly C."/>
            <person name="Chan Ho Tong L."/>
            <person name="Coppin E."/>
            <person name="Ait Benkhali J."/>
            <person name="Couloux A."/>
            <person name="Wincker P."/>
            <person name="Debuchy R."/>
            <person name="Silar P."/>
        </authorList>
    </citation>
    <scope>NUCLEOTIDE SEQUENCE</scope>
</reference>
<dbReference type="VEuPathDB" id="FungiDB:PODANS_3_6500"/>
<dbReference type="OrthoDB" id="277931at2759"/>
<feature type="compositionally biased region" description="Basic and acidic residues" evidence="6">
    <location>
        <begin position="143"/>
        <end position="159"/>
    </location>
</feature>
<dbReference type="EMBL" id="CU638743">
    <property type="protein sequence ID" value="CAP70586.1"/>
    <property type="molecule type" value="Genomic_DNA"/>
</dbReference>
<evidence type="ECO:0000256" key="1">
    <source>
        <dbReference type="ARBA" id="ARBA00004141"/>
    </source>
</evidence>
<protein>
    <submittedName>
        <fullName evidence="7">Podospora anserina S mat+ genomic DNA chromosome 3, supercontig 2</fullName>
    </submittedName>
</protein>
<reference evidence="7 9" key="1">
    <citation type="journal article" date="2008" name="Genome Biol.">
        <title>The genome sequence of the model ascomycete fungus Podospora anserina.</title>
        <authorList>
            <person name="Espagne E."/>
            <person name="Lespinet O."/>
            <person name="Malagnac F."/>
            <person name="Da Silva C."/>
            <person name="Jaillon O."/>
            <person name="Porcel B.M."/>
            <person name="Couloux A."/>
            <person name="Aury J.-M."/>
            <person name="Segurens B."/>
            <person name="Poulain J."/>
            <person name="Anthouard V."/>
            <person name="Grossetete S."/>
            <person name="Khalili H."/>
            <person name="Coppin E."/>
            <person name="Dequard-Chablat M."/>
            <person name="Picard M."/>
            <person name="Contamine V."/>
            <person name="Arnaise S."/>
            <person name="Bourdais A."/>
            <person name="Berteaux-Lecellier V."/>
            <person name="Gautheret D."/>
            <person name="de Vries R.P."/>
            <person name="Battaglia E."/>
            <person name="Coutinho P.M."/>
            <person name="Danchin E.G.J."/>
            <person name="Henrissat B."/>
            <person name="El Khoury R."/>
            <person name="Sainsard-Chanet A."/>
            <person name="Boivin A."/>
            <person name="Pinan-Lucarre B."/>
            <person name="Sellem C.H."/>
            <person name="Debuchy R."/>
            <person name="Wincker P."/>
            <person name="Weissenbach J."/>
            <person name="Silar P."/>
        </authorList>
    </citation>
    <scope>NUCLEOTIDE SEQUENCE [LARGE SCALE GENOMIC DNA]</scope>
    <source>
        <strain evidence="9">S / ATCC MYA-4624 / DSM 980 / FGSC 10383</strain>
        <strain evidence="7">S mat+</strain>
    </source>
</reference>
<reference evidence="9" key="3">
    <citation type="journal article" date="2014" name="Genetics">
        <title>Maintaining two mating types: Structure of the mating type locus and its role in heterokaryosis in Podospora anserina.</title>
        <authorList>
            <person name="Grognet P."/>
            <person name="Bidard F."/>
            <person name="Kuchly C."/>
            <person name="Tong L.C.H."/>
            <person name="Coppin E."/>
            <person name="Benkhali J.A."/>
            <person name="Couloux A."/>
            <person name="Wincker P."/>
            <person name="Debuchy R."/>
            <person name="Silar P."/>
        </authorList>
    </citation>
    <scope>GENOME REANNOTATION</scope>
    <source>
        <strain evidence="9">S / ATCC MYA-4624 / DSM 980 / FGSC 10383</strain>
    </source>
</reference>
<dbReference type="PANTHER" id="PTHR17920:SF22">
    <property type="entry name" value="DUF726 DOMAIN PROTEIN (AFU_ORTHOLOGUE AFUA_2G12860)"/>
    <property type="match status" value="1"/>
</dbReference>
<evidence type="ECO:0000256" key="2">
    <source>
        <dbReference type="ARBA" id="ARBA00009824"/>
    </source>
</evidence>
<evidence type="ECO:0000313" key="9">
    <source>
        <dbReference type="Proteomes" id="UP000001197"/>
    </source>
</evidence>
<keyword evidence="3" id="KW-0812">Transmembrane</keyword>
<dbReference type="GO" id="GO:0016020">
    <property type="term" value="C:membrane"/>
    <property type="evidence" value="ECO:0007669"/>
    <property type="project" value="UniProtKB-SubCell"/>
</dbReference>
<feature type="region of interest" description="Disordered" evidence="6">
    <location>
        <begin position="1"/>
        <end position="77"/>
    </location>
</feature>
<dbReference type="eggNOG" id="KOG2385">
    <property type="taxonomic scope" value="Eukaryota"/>
</dbReference>
<evidence type="ECO:0000256" key="3">
    <source>
        <dbReference type="ARBA" id="ARBA00022692"/>
    </source>
</evidence>
<sequence length="822" mass="90815">MAKTLFDLLEVHDQSSENEEDVPTVSQHPHPHPHPHPQAQVQVQPQPTEDGASVTSTAATEEMPPSGRPRPNTPRREADFSSLLNHAEKVEVSSLINRLTDMMQKQTTQLFDVFPPESNPLPVRITVWNKLPPYLRDLSLTKPVEEQPRKAPEKQENVKPSRSKKGGRSNGRRTDNSTSSDAPPAPAQREPDVPLRPRQQELKKEALMHFKRWQTAVLKRSGDISIRKANDYGNQYGYGPKRGSSSYKKKRANSKFQTQADGWVPVGRPDHVADSQPATMINVTPITVEADPAFWQLYPPIATALSTLPAGKRCLLLHCLMLLLLSLESYNAYTRILMLNITSSLRLPLRVLTEEEVRISKAFADLAKTVSFEEVALKRTEENKSSRRRAGPAGAHFVPSGNLAAPLIAASIGSVTGGMGVGSTTAAGFLGTMAESGLVVGNVLGMCPCRAGGKTMEQHAKDVSDAGFIPLRGIVNEECFKISEIVPDHRRIRVVLGVGAWLPNKTDIFRPWRCLGEQNEVYVVRWELDNLVKLNTALETMVKSAAWSIAKKEIIARSSEPSSKLLQPDPAKSADRHGPVYTSLIDARWPASLLKLSKIVDNPWNTCMVRADKLGSILADIISSKAPGERGVSLVGYSLGARAIYTCMAILAERRAFGLVENVVVMGLPAPSETAIWVAMRSVVTGRMVNVYSENDYILGFLCRQCSVEYGVAGLERIAGVESIEQLDVSAKVSSHLRYPYLAGTILHHIGWEDVDKEQATQQEHAMSIWEEKLRQHEARRAAVETGRPDPFKTLNTLTDTTNKGPEQGIIRTRMRKKKGRK</sequence>
<keyword evidence="5" id="KW-0472">Membrane</keyword>
<dbReference type="Pfam" id="PF05277">
    <property type="entry name" value="DUF726"/>
    <property type="match status" value="1"/>
</dbReference>
<dbReference type="InterPro" id="IPR007941">
    <property type="entry name" value="DUF726"/>
</dbReference>
<dbReference type="HOGENOM" id="CLU_007407_1_0_1"/>
<dbReference type="InterPro" id="IPR029058">
    <property type="entry name" value="AB_hydrolase_fold"/>
</dbReference>
<dbReference type="PANTHER" id="PTHR17920">
    <property type="entry name" value="TRANSMEMBRANE AND COILED-COIL DOMAIN-CONTAINING PROTEIN 4 TMCO4"/>
    <property type="match status" value="1"/>
</dbReference>
<dbReference type="RefSeq" id="XP_001909453.1">
    <property type="nucleotide sequence ID" value="XM_001909418.1"/>
</dbReference>
<dbReference type="EMBL" id="FO904938">
    <property type="protein sequence ID" value="CDP27173.1"/>
    <property type="molecule type" value="Genomic_DNA"/>
</dbReference>
<dbReference type="AlphaFoldDB" id="B2B069"/>
<evidence type="ECO:0000256" key="6">
    <source>
        <dbReference type="SAM" id="MobiDB-lite"/>
    </source>
</evidence>
<reference evidence="7" key="2">
    <citation type="submission" date="2008-07" db="EMBL/GenBank/DDBJ databases">
        <authorList>
            <person name="Genoscope - CEA"/>
        </authorList>
    </citation>
    <scope>NUCLEOTIDE SEQUENCE</scope>
    <source>
        <strain evidence="7">S mat+</strain>
    </source>
</reference>